<organism evidence="5 6">
    <name type="scientific">Lithospermum erythrorhizon</name>
    <name type="common">Purple gromwell</name>
    <name type="synonym">Lithospermum officinale var. erythrorhizon</name>
    <dbReference type="NCBI Taxonomy" id="34254"/>
    <lineage>
        <taxon>Eukaryota</taxon>
        <taxon>Viridiplantae</taxon>
        <taxon>Streptophyta</taxon>
        <taxon>Embryophyta</taxon>
        <taxon>Tracheophyta</taxon>
        <taxon>Spermatophyta</taxon>
        <taxon>Magnoliopsida</taxon>
        <taxon>eudicotyledons</taxon>
        <taxon>Gunneridae</taxon>
        <taxon>Pentapetalae</taxon>
        <taxon>asterids</taxon>
        <taxon>lamiids</taxon>
        <taxon>Boraginales</taxon>
        <taxon>Boraginaceae</taxon>
        <taxon>Boraginoideae</taxon>
        <taxon>Lithospermeae</taxon>
        <taxon>Lithospermum</taxon>
    </lineage>
</organism>
<gene>
    <name evidence="5" type="ORF">LIER_07034</name>
</gene>
<dbReference type="EMBL" id="BAABME010001061">
    <property type="protein sequence ID" value="GAA0147298.1"/>
    <property type="molecule type" value="Genomic_DNA"/>
</dbReference>
<feature type="domain" description="SHSP" evidence="4">
    <location>
        <begin position="38"/>
        <end position="160"/>
    </location>
</feature>
<comment type="caution">
    <text evidence="5">The sequence shown here is derived from an EMBL/GenBank/DDBJ whole genome shotgun (WGS) entry which is preliminary data.</text>
</comment>
<evidence type="ECO:0000313" key="6">
    <source>
        <dbReference type="Proteomes" id="UP001454036"/>
    </source>
</evidence>
<evidence type="ECO:0000256" key="1">
    <source>
        <dbReference type="ARBA" id="ARBA00023016"/>
    </source>
</evidence>
<protein>
    <submittedName>
        <fullName evidence="5">Chaperone</fullName>
    </submittedName>
</protein>
<proteinExistence type="inferred from homology"/>
<dbReference type="InterPro" id="IPR002068">
    <property type="entry name" value="A-crystallin/Hsp20_dom"/>
</dbReference>
<dbReference type="PROSITE" id="PS01031">
    <property type="entry name" value="SHSP"/>
    <property type="match status" value="1"/>
</dbReference>
<sequence>MSSVVMDAMLLNFPETIEKLIFPSKGEEGSDNKERRMMINSSINYPVDILDTPKEYIFYMDVPGLSKSDLQVTIEDENNLVIKSNGKRKREDDKEEKDCKYIRLERRKSTPPQKILRKFKLPENCNLSAITAKCENGVLTVMVEKLPPPSKPKTVQVSIS</sequence>
<dbReference type="Pfam" id="PF00011">
    <property type="entry name" value="HSP20"/>
    <property type="match status" value="1"/>
</dbReference>
<comment type="similarity">
    <text evidence="2 3">Belongs to the small heat shock protein (HSP20) family.</text>
</comment>
<dbReference type="Gene3D" id="2.60.40.790">
    <property type="match status" value="1"/>
</dbReference>
<dbReference type="CDD" id="cd06464">
    <property type="entry name" value="ACD_sHsps-like"/>
    <property type="match status" value="1"/>
</dbReference>
<dbReference type="SUPFAM" id="SSF49764">
    <property type="entry name" value="HSP20-like chaperones"/>
    <property type="match status" value="1"/>
</dbReference>
<evidence type="ECO:0000259" key="4">
    <source>
        <dbReference type="PROSITE" id="PS01031"/>
    </source>
</evidence>
<keyword evidence="1" id="KW-0346">Stress response</keyword>
<reference evidence="5 6" key="1">
    <citation type="submission" date="2024-01" db="EMBL/GenBank/DDBJ databases">
        <title>The complete chloroplast genome sequence of Lithospermum erythrorhizon: insights into the phylogenetic relationship among Boraginaceae species and the maternal lineages of purple gromwells.</title>
        <authorList>
            <person name="Okada T."/>
            <person name="Watanabe K."/>
        </authorList>
    </citation>
    <scope>NUCLEOTIDE SEQUENCE [LARGE SCALE GENOMIC DNA]</scope>
</reference>
<dbReference type="Proteomes" id="UP001454036">
    <property type="component" value="Unassembled WGS sequence"/>
</dbReference>
<dbReference type="InterPro" id="IPR031107">
    <property type="entry name" value="Small_HSP"/>
</dbReference>
<dbReference type="PANTHER" id="PTHR11527">
    <property type="entry name" value="HEAT-SHOCK PROTEIN 20 FAMILY MEMBER"/>
    <property type="match status" value="1"/>
</dbReference>
<name>A0AAV3P7Y3_LITER</name>
<keyword evidence="6" id="KW-1185">Reference proteome</keyword>
<dbReference type="InterPro" id="IPR008978">
    <property type="entry name" value="HSP20-like_chaperone"/>
</dbReference>
<evidence type="ECO:0000313" key="5">
    <source>
        <dbReference type="EMBL" id="GAA0147298.1"/>
    </source>
</evidence>
<evidence type="ECO:0000256" key="3">
    <source>
        <dbReference type="RuleBase" id="RU003616"/>
    </source>
</evidence>
<dbReference type="AlphaFoldDB" id="A0AAV3P7Y3"/>
<accession>A0AAV3P7Y3</accession>
<evidence type="ECO:0000256" key="2">
    <source>
        <dbReference type="PROSITE-ProRule" id="PRU00285"/>
    </source>
</evidence>